<dbReference type="InterPro" id="IPR050706">
    <property type="entry name" value="Cyclic-di-GMP_PDE-like"/>
</dbReference>
<dbReference type="InterPro" id="IPR001789">
    <property type="entry name" value="Sig_transdc_resp-reg_receiver"/>
</dbReference>
<dbReference type="SUPFAM" id="SSF55073">
    <property type="entry name" value="Nucleotide cyclase"/>
    <property type="match status" value="1"/>
</dbReference>
<dbReference type="InterPro" id="IPR011006">
    <property type="entry name" value="CheY-like_superfamily"/>
</dbReference>
<sequence>MHILIAEDEPSLRENLQWMLELEGYEVTAAADGRVALAAALAHRPDLVLTDVMMPELDGFGLIKALRSHPATATLPVIMLTARADRSDTRTGMNLGADDYLTKPCRREELLAAISARLERSRIQQLAAQRLQTEAQQAMQIDTLTGLPGRDLFEEQLDHAVSTCETVALLCFGLDGFSKINESLGTGVGDLVLREVGKRLQQCIRGSVSSHPHDVVGRLGGDQFAVCVTGLPDACSLAGFATVALSALAQPYRVSGHTLFLTASAGGSTYPAQADSVHALLLNAESALHHAKPDGPGMYAYFDSAMNRRVARTLLIHNELHSALHAGDLELYYQPQIRIATGKVVGFEALLRWHHATLGAIPPSEFIPIAEQSGIIVQVGEWVLRTAAQQAARWIAQGHQGFRIAVNISARQFVGQNLPELVGRILKETGIPPSALELEVTESLALHNVANTLATLHECKALGVHLAMDDFGTGYSSLSYLKRYPLDTLKIDQSFVRNIPHDLGDVAITRAIVAMAQSFGLSLVAEGVETPEQLAYLRELGCDDAQGYLFSPAVPAPQAERFFTEQQNTALPA</sequence>
<proteinExistence type="predicted"/>
<comment type="caution">
    <text evidence="5">The sequence shown here is derived from an EMBL/GenBank/DDBJ whole genome shotgun (WGS) entry which is preliminary data.</text>
</comment>
<dbReference type="SUPFAM" id="SSF141868">
    <property type="entry name" value="EAL domain-like"/>
    <property type="match status" value="1"/>
</dbReference>
<dbReference type="RefSeq" id="WP_313873626.1">
    <property type="nucleotide sequence ID" value="NZ_JAVBIK010000001.1"/>
</dbReference>
<name>A0ABU3KJ79_9BURK</name>
<dbReference type="CDD" id="cd01949">
    <property type="entry name" value="GGDEF"/>
    <property type="match status" value="1"/>
</dbReference>
<keyword evidence="1" id="KW-0597">Phosphoprotein</keyword>
<feature type="domain" description="GGDEF" evidence="4">
    <location>
        <begin position="165"/>
        <end position="304"/>
    </location>
</feature>
<dbReference type="Proteomes" id="UP001321700">
    <property type="component" value="Unassembled WGS sequence"/>
</dbReference>
<dbReference type="InterPro" id="IPR001633">
    <property type="entry name" value="EAL_dom"/>
</dbReference>
<dbReference type="SUPFAM" id="SSF52172">
    <property type="entry name" value="CheY-like"/>
    <property type="match status" value="1"/>
</dbReference>
<evidence type="ECO:0000313" key="5">
    <source>
        <dbReference type="EMBL" id="MDT7517826.1"/>
    </source>
</evidence>
<dbReference type="InterPro" id="IPR000160">
    <property type="entry name" value="GGDEF_dom"/>
</dbReference>
<organism evidence="5 6">
    <name type="scientific">Rhodoferax potami</name>
    <dbReference type="NCBI Taxonomy" id="3068338"/>
    <lineage>
        <taxon>Bacteria</taxon>
        <taxon>Pseudomonadati</taxon>
        <taxon>Pseudomonadota</taxon>
        <taxon>Betaproteobacteria</taxon>
        <taxon>Burkholderiales</taxon>
        <taxon>Comamonadaceae</taxon>
        <taxon>Rhodoferax</taxon>
    </lineage>
</organism>
<evidence type="ECO:0000259" key="2">
    <source>
        <dbReference type="PROSITE" id="PS50110"/>
    </source>
</evidence>
<dbReference type="PROSITE" id="PS50110">
    <property type="entry name" value="RESPONSE_REGULATORY"/>
    <property type="match status" value="1"/>
</dbReference>
<dbReference type="CDD" id="cd17574">
    <property type="entry name" value="REC_OmpR"/>
    <property type="match status" value="1"/>
</dbReference>
<dbReference type="InterPro" id="IPR043128">
    <property type="entry name" value="Rev_trsase/Diguanyl_cyclase"/>
</dbReference>
<dbReference type="SMART" id="SM00448">
    <property type="entry name" value="REC"/>
    <property type="match status" value="1"/>
</dbReference>
<dbReference type="Gene3D" id="3.20.20.450">
    <property type="entry name" value="EAL domain"/>
    <property type="match status" value="1"/>
</dbReference>
<evidence type="ECO:0000256" key="1">
    <source>
        <dbReference type="PROSITE-ProRule" id="PRU00169"/>
    </source>
</evidence>
<dbReference type="Gene3D" id="3.40.50.2300">
    <property type="match status" value="1"/>
</dbReference>
<accession>A0ABU3KJ79</accession>
<gene>
    <name evidence="5" type="ORF">RAE19_03580</name>
</gene>
<dbReference type="PROSITE" id="PS50887">
    <property type="entry name" value="GGDEF"/>
    <property type="match status" value="1"/>
</dbReference>
<dbReference type="PANTHER" id="PTHR33121:SF70">
    <property type="entry name" value="SIGNALING PROTEIN YKOW"/>
    <property type="match status" value="1"/>
</dbReference>
<dbReference type="EMBL" id="JAVBIK010000001">
    <property type="protein sequence ID" value="MDT7517826.1"/>
    <property type="molecule type" value="Genomic_DNA"/>
</dbReference>
<dbReference type="Pfam" id="PF00072">
    <property type="entry name" value="Response_reg"/>
    <property type="match status" value="1"/>
</dbReference>
<evidence type="ECO:0000259" key="3">
    <source>
        <dbReference type="PROSITE" id="PS50883"/>
    </source>
</evidence>
<dbReference type="InterPro" id="IPR029787">
    <property type="entry name" value="Nucleotide_cyclase"/>
</dbReference>
<evidence type="ECO:0000313" key="6">
    <source>
        <dbReference type="Proteomes" id="UP001321700"/>
    </source>
</evidence>
<evidence type="ECO:0000259" key="4">
    <source>
        <dbReference type="PROSITE" id="PS50887"/>
    </source>
</evidence>
<dbReference type="SMART" id="SM00052">
    <property type="entry name" value="EAL"/>
    <property type="match status" value="1"/>
</dbReference>
<dbReference type="PANTHER" id="PTHR33121">
    <property type="entry name" value="CYCLIC DI-GMP PHOSPHODIESTERASE PDEF"/>
    <property type="match status" value="1"/>
</dbReference>
<dbReference type="SMART" id="SM00267">
    <property type="entry name" value="GGDEF"/>
    <property type="match status" value="1"/>
</dbReference>
<dbReference type="Pfam" id="PF00990">
    <property type="entry name" value="GGDEF"/>
    <property type="match status" value="1"/>
</dbReference>
<dbReference type="InterPro" id="IPR035919">
    <property type="entry name" value="EAL_sf"/>
</dbReference>
<feature type="domain" description="EAL" evidence="3">
    <location>
        <begin position="313"/>
        <end position="567"/>
    </location>
</feature>
<dbReference type="Pfam" id="PF00563">
    <property type="entry name" value="EAL"/>
    <property type="match status" value="1"/>
</dbReference>
<protein>
    <submittedName>
        <fullName evidence="5">EAL domain-containing protein</fullName>
    </submittedName>
</protein>
<feature type="domain" description="Response regulatory" evidence="2">
    <location>
        <begin position="2"/>
        <end position="118"/>
    </location>
</feature>
<reference evidence="5 6" key="1">
    <citation type="submission" date="2023-08" db="EMBL/GenBank/DDBJ databases">
        <title>Rhodoferax potami sp. nov. and Rhodoferax mekongensis sp. nov., isolated from the Mekong River in Thailand.</title>
        <authorList>
            <person name="Kitikhun S."/>
            <person name="Charoenyingcharoen P."/>
            <person name="Siriarchawattana P."/>
            <person name="Likhitrattanapisal S."/>
            <person name="Nilsakha T."/>
            <person name="Chanpet A."/>
            <person name="Rattanawaree P."/>
            <person name="Ingsriswang S."/>
        </authorList>
    </citation>
    <scope>NUCLEOTIDE SEQUENCE [LARGE SCALE GENOMIC DNA]</scope>
    <source>
        <strain evidence="5 6">TBRC 17660</strain>
    </source>
</reference>
<dbReference type="PROSITE" id="PS50883">
    <property type="entry name" value="EAL"/>
    <property type="match status" value="1"/>
</dbReference>
<keyword evidence="6" id="KW-1185">Reference proteome</keyword>
<dbReference type="Gene3D" id="3.30.70.270">
    <property type="match status" value="1"/>
</dbReference>
<feature type="modified residue" description="4-aspartylphosphate" evidence="1">
    <location>
        <position position="51"/>
    </location>
</feature>
<dbReference type="NCBIfam" id="TIGR00254">
    <property type="entry name" value="GGDEF"/>
    <property type="match status" value="1"/>
</dbReference>
<dbReference type="CDD" id="cd01948">
    <property type="entry name" value="EAL"/>
    <property type="match status" value="1"/>
</dbReference>